<protein>
    <submittedName>
        <fullName evidence="1">Uncharacterized protein</fullName>
    </submittedName>
</protein>
<dbReference type="KEGG" id="hhl:Halha_0965"/>
<gene>
    <name evidence="1" type="ordered locus">Halha_0965</name>
</gene>
<dbReference type="Proteomes" id="UP000010880">
    <property type="component" value="Chromosome"/>
</dbReference>
<name>L0K7E3_HALHC</name>
<dbReference type="EMBL" id="CP003359">
    <property type="protein sequence ID" value="AGB40926.1"/>
    <property type="molecule type" value="Genomic_DNA"/>
</dbReference>
<keyword evidence="2" id="KW-1185">Reference proteome</keyword>
<proteinExistence type="predicted"/>
<dbReference type="AlphaFoldDB" id="L0K7E3"/>
<evidence type="ECO:0000313" key="1">
    <source>
        <dbReference type="EMBL" id="AGB40926.1"/>
    </source>
</evidence>
<reference evidence="2" key="1">
    <citation type="submission" date="2012-02" db="EMBL/GenBank/DDBJ databases">
        <title>The complete genome of Halobacteroides halobius DSM 5150.</title>
        <authorList>
            <person name="Lucas S."/>
            <person name="Copeland A."/>
            <person name="Lapidus A."/>
            <person name="Glavina del Rio T."/>
            <person name="Dalin E."/>
            <person name="Tice H."/>
            <person name="Bruce D."/>
            <person name="Goodwin L."/>
            <person name="Pitluck S."/>
            <person name="Peters L."/>
            <person name="Mikhailova N."/>
            <person name="Gu W."/>
            <person name="Kyrpides N."/>
            <person name="Mavromatis K."/>
            <person name="Ivanova N."/>
            <person name="Brettin T."/>
            <person name="Detter J.C."/>
            <person name="Han C."/>
            <person name="Larimer F."/>
            <person name="Land M."/>
            <person name="Hauser L."/>
            <person name="Markowitz V."/>
            <person name="Cheng J.-F."/>
            <person name="Hugenholtz P."/>
            <person name="Woyke T."/>
            <person name="Wu D."/>
            <person name="Tindall B."/>
            <person name="Pomrenke H."/>
            <person name="Brambilla E."/>
            <person name="Klenk H.-P."/>
            <person name="Eisen J.A."/>
        </authorList>
    </citation>
    <scope>NUCLEOTIDE SEQUENCE [LARGE SCALE GENOMIC DNA]</scope>
    <source>
        <strain evidence="2">ATCC 35273 / DSM 5150 / MD-1</strain>
    </source>
</reference>
<organism evidence="1 2">
    <name type="scientific">Halobacteroides halobius (strain ATCC 35273 / DSM 5150 / MD-1)</name>
    <dbReference type="NCBI Taxonomy" id="748449"/>
    <lineage>
        <taxon>Bacteria</taxon>
        <taxon>Bacillati</taxon>
        <taxon>Bacillota</taxon>
        <taxon>Clostridia</taxon>
        <taxon>Halanaerobiales</taxon>
        <taxon>Halobacteroidaceae</taxon>
        <taxon>Halobacteroides</taxon>
    </lineage>
</organism>
<dbReference type="HOGENOM" id="CLU_3270927_0_0_9"/>
<accession>L0K7E3</accession>
<sequence>MNNEQFTIRVQKHKPLYLINVETGRALYMVLIVHCQLLIIN</sequence>
<evidence type="ECO:0000313" key="2">
    <source>
        <dbReference type="Proteomes" id="UP000010880"/>
    </source>
</evidence>